<dbReference type="InterPro" id="IPR011042">
    <property type="entry name" value="6-blade_b-propeller_TolB-like"/>
</dbReference>
<feature type="non-terminal residue" evidence="1">
    <location>
        <position position="1"/>
    </location>
</feature>
<keyword evidence="2" id="KW-1185">Reference proteome</keyword>
<gene>
    <name evidence="1" type="ORF">GBAR_LOCUS12371</name>
</gene>
<organism evidence="1 2">
    <name type="scientific">Geodia barretti</name>
    <name type="common">Barrett's horny sponge</name>
    <dbReference type="NCBI Taxonomy" id="519541"/>
    <lineage>
        <taxon>Eukaryota</taxon>
        <taxon>Metazoa</taxon>
        <taxon>Porifera</taxon>
        <taxon>Demospongiae</taxon>
        <taxon>Heteroscleromorpha</taxon>
        <taxon>Tetractinellida</taxon>
        <taxon>Astrophorina</taxon>
        <taxon>Geodiidae</taxon>
        <taxon>Geodia</taxon>
    </lineage>
</organism>
<evidence type="ECO:0000313" key="1">
    <source>
        <dbReference type="EMBL" id="CAI8020729.1"/>
    </source>
</evidence>
<comment type="caution">
    <text evidence="1">The sequence shown here is derived from an EMBL/GenBank/DDBJ whole genome shotgun (WGS) entry which is preliminary data.</text>
</comment>
<dbReference type="AlphaFoldDB" id="A0AA35RZV1"/>
<dbReference type="Gene3D" id="2.120.10.30">
    <property type="entry name" value="TolB, C-terminal domain"/>
    <property type="match status" value="1"/>
</dbReference>
<evidence type="ECO:0000313" key="2">
    <source>
        <dbReference type="Proteomes" id="UP001174909"/>
    </source>
</evidence>
<dbReference type="EMBL" id="CASHTH010001843">
    <property type="protein sequence ID" value="CAI8020729.1"/>
    <property type="molecule type" value="Genomic_DNA"/>
</dbReference>
<dbReference type="Proteomes" id="UP001174909">
    <property type="component" value="Unassembled WGS sequence"/>
</dbReference>
<sequence>MLDIELIAHDPGATDLAVDWLEDMLYWTNGDATEIRRVNLMSTDSPVTTPHL</sequence>
<name>A0AA35RZV1_GEOBA</name>
<protein>
    <submittedName>
        <fullName evidence="1">Uncharacterized protein</fullName>
    </submittedName>
</protein>
<accession>A0AA35RZV1</accession>
<reference evidence="1" key="1">
    <citation type="submission" date="2023-03" db="EMBL/GenBank/DDBJ databases">
        <authorList>
            <person name="Steffen K."/>
            <person name="Cardenas P."/>
        </authorList>
    </citation>
    <scope>NUCLEOTIDE SEQUENCE</scope>
</reference>
<proteinExistence type="predicted"/>